<dbReference type="EMBL" id="JAUEPU010000039">
    <property type="protein sequence ID" value="KAK0488363.1"/>
    <property type="molecule type" value="Genomic_DNA"/>
</dbReference>
<protein>
    <submittedName>
        <fullName evidence="1">Uncharacterized protein</fullName>
    </submittedName>
</protein>
<dbReference type="AlphaFoldDB" id="A0AA39PSD1"/>
<dbReference type="Proteomes" id="UP001175228">
    <property type="component" value="Unassembled WGS sequence"/>
</dbReference>
<proteinExistence type="predicted"/>
<accession>A0AA39PSD1</accession>
<name>A0AA39PSD1_9AGAR</name>
<keyword evidence="2" id="KW-1185">Reference proteome</keyword>
<gene>
    <name evidence="1" type="ORF">EDD18DRAFT_1110333</name>
</gene>
<reference evidence="1" key="1">
    <citation type="submission" date="2023-06" db="EMBL/GenBank/DDBJ databases">
        <authorList>
            <consortium name="Lawrence Berkeley National Laboratory"/>
            <person name="Ahrendt S."/>
            <person name="Sahu N."/>
            <person name="Indic B."/>
            <person name="Wong-Bajracharya J."/>
            <person name="Merenyi Z."/>
            <person name="Ke H.-M."/>
            <person name="Monk M."/>
            <person name="Kocsube S."/>
            <person name="Drula E."/>
            <person name="Lipzen A."/>
            <person name="Balint B."/>
            <person name="Henrissat B."/>
            <person name="Andreopoulos B."/>
            <person name="Martin F.M."/>
            <person name="Harder C.B."/>
            <person name="Rigling D."/>
            <person name="Ford K.L."/>
            <person name="Foster G.D."/>
            <person name="Pangilinan J."/>
            <person name="Papanicolaou A."/>
            <person name="Barry K."/>
            <person name="LaButti K."/>
            <person name="Viragh M."/>
            <person name="Koriabine M."/>
            <person name="Yan M."/>
            <person name="Riley R."/>
            <person name="Champramary S."/>
            <person name="Plett K.L."/>
            <person name="Tsai I.J."/>
            <person name="Slot J."/>
            <person name="Sipos G."/>
            <person name="Plett J."/>
            <person name="Nagy L.G."/>
            <person name="Grigoriev I.V."/>
        </authorList>
    </citation>
    <scope>NUCLEOTIDE SEQUENCE</scope>
    <source>
        <strain evidence="1">HWK02</strain>
    </source>
</reference>
<comment type="caution">
    <text evidence="1">The sequence shown here is derived from an EMBL/GenBank/DDBJ whole genome shotgun (WGS) entry which is preliminary data.</text>
</comment>
<organism evidence="1 2">
    <name type="scientific">Armillaria luteobubalina</name>
    <dbReference type="NCBI Taxonomy" id="153913"/>
    <lineage>
        <taxon>Eukaryota</taxon>
        <taxon>Fungi</taxon>
        <taxon>Dikarya</taxon>
        <taxon>Basidiomycota</taxon>
        <taxon>Agaricomycotina</taxon>
        <taxon>Agaricomycetes</taxon>
        <taxon>Agaricomycetidae</taxon>
        <taxon>Agaricales</taxon>
        <taxon>Marasmiineae</taxon>
        <taxon>Physalacriaceae</taxon>
        <taxon>Armillaria</taxon>
    </lineage>
</organism>
<evidence type="ECO:0000313" key="2">
    <source>
        <dbReference type="Proteomes" id="UP001175228"/>
    </source>
</evidence>
<sequence>MPLAFYYHRDGLQTRDPFFGDRNQINTRSASLADEYPAKILLEAERRYGNMFAQLGIEKLSMFSGWHQSKQRKTCHYTLRGYNGAGWMAVTLEMDAGGNDGVFPYGQQHWNGRLRAKYFFDAGDHVEAGGSRDQRSFVVLDAGRCSISSLNSESMRPALSPRILTSISRRITDKGYDEFPHGADGIEGWLVDFNMGLSSYKANIQRHNTRSILVFREGTMRDTWTGMVRMFLVVVFGTRSITSSSAIIFKQVKAANPGKLIVPGMS</sequence>
<evidence type="ECO:0000313" key="1">
    <source>
        <dbReference type="EMBL" id="KAK0488363.1"/>
    </source>
</evidence>